<dbReference type="SUPFAM" id="SSF52540">
    <property type="entry name" value="P-loop containing nucleoside triphosphate hydrolases"/>
    <property type="match status" value="1"/>
</dbReference>
<evidence type="ECO:0000256" key="3">
    <source>
        <dbReference type="ARBA" id="ARBA00022679"/>
    </source>
</evidence>
<dbReference type="InterPro" id="IPR027417">
    <property type="entry name" value="P-loop_NTPase"/>
</dbReference>
<keyword evidence="9" id="KW-0325">Glycoprotein</keyword>
<keyword evidence="11" id="KW-1185">Reference proteome</keyword>
<keyword evidence="5" id="KW-0735">Signal-anchor</keyword>
<dbReference type="GO" id="GO:0009247">
    <property type="term" value="P:glycolipid biosynthetic process"/>
    <property type="evidence" value="ECO:0007669"/>
    <property type="project" value="InterPro"/>
</dbReference>
<keyword evidence="7" id="KW-0333">Golgi apparatus</keyword>
<dbReference type="InterPro" id="IPR009729">
    <property type="entry name" value="Gal-3-0_sulfotransfrase"/>
</dbReference>
<organism evidence="10 11">
    <name type="scientific">Stylophora pistillata</name>
    <name type="common">Smooth cauliflower coral</name>
    <dbReference type="NCBI Taxonomy" id="50429"/>
    <lineage>
        <taxon>Eukaryota</taxon>
        <taxon>Metazoa</taxon>
        <taxon>Cnidaria</taxon>
        <taxon>Anthozoa</taxon>
        <taxon>Hexacorallia</taxon>
        <taxon>Scleractinia</taxon>
        <taxon>Astrocoeniina</taxon>
        <taxon>Pocilloporidae</taxon>
        <taxon>Stylophora</taxon>
    </lineage>
</organism>
<keyword evidence="4" id="KW-0812">Transmembrane</keyword>
<dbReference type="PANTHER" id="PTHR14647">
    <property type="entry name" value="GALACTOSE-3-O-SULFOTRANSFERASE"/>
    <property type="match status" value="1"/>
</dbReference>
<name>A0A2B4RLG6_STYPI</name>
<evidence type="ECO:0000256" key="8">
    <source>
        <dbReference type="ARBA" id="ARBA00023136"/>
    </source>
</evidence>
<proteinExistence type="inferred from homology"/>
<protein>
    <submittedName>
        <fullName evidence="10">Galactosylceramide sulfotransferase</fullName>
    </submittedName>
</protein>
<dbReference type="GO" id="GO:0001733">
    <property type="term" value="F:galactosylceramide sulfotransferase activity"/>
    <property type="evidence" value="ECO:0007669"/>
    <property type="project" value="InterPro"/>
</dbReference>
<gene>
    <name evidence="10" type="primary">Gal3st1</name>
    <name evidence="10" type="ORF">AWC38_SpisGene18498</name>
</gene>
<evidence type="ECO:0000313" key="10">
    <source>
        <dbReference type="EMBL" id="PFX17197.1"/>
    </source>
</evidence>
<dbReference type="GO" id="GO:0000139">
    <property type="term" value="C:Golgi membrane"/>
    <property type="evidence" value="ECO:0007669"/>
    <property type="project" value="UniProtKB-SubCell"/>
</dbReference>
<accession>A0A2B4RLG6</accession>
<evidence type="ECO:0000256" key="5">
    <source>
        <dbReference type="ARBA" id="ARBA00022968"/>
    </source>
</evidence>
<reference evidence="11" key="1">
    <citation type="journal article" date="2017" name="bioRxiv">
        <title>Comparative analysis of the genomes of Stylophora pistillata and Acropora digitifera provides evidence for extensive differences between species of corals.</title>
        <authorList>
            <person name="Voolstra C.R."/>
            <person name="Li Y."/>
            <person name="Liew Y.J."/>
            <person name="Baumgarten S."/>
            <person name="Zoccola D."/>
            <person name="Flot J.-F."/>
            <person name="Tambutte S."/>
            <person name="Allemand D."/>
            <person name="Aranda M."/>
        </authorList>
    </citation>
    <scope>NUCLEOTIDE SEQUENCE [LARGE SCALE GENOMIC DNA]</scope>
</reference>
<dbReference type="Proteomes" id="UP000225706">
    <property type="component" value="Unassembled WGS sequence"/>
</dbReference>
<keyword evidence="6" id="KW-1133">Transmembrane helix</keyword>
<keyword evidence="3 10" id="KW-0808">Transferase</keyword>
<evidence type="ECO:0000256" key="9">
    <source>
        <dbReference type="ARBA" id="ARBA00023180"/>
    </source>
</evidence>
<dbReference type="EMBL" id="LSMT01000490">
    <property type="protein sequence ID" value="PFX17197.1"/>
    <property type="molecule type" value="Genomic_DNA"/>
</dbReference>
<dbReference type="OrthoDB" id="514299at2759"/>
<dbReference type="Pfam" id="PF06990">
    <property type="entry name" value="Gal-3-0_sulfotr"/>
    <property type="match status" value="1"/>
</dbReference>
<evidence type="ECO:0000256" key="7">
    <source>
        <dbReference type="ARBA" id="ARBA00023034"/>
    </source>
</evidence>
<evidence type="ECO:0000313" key="11">
    <source>
        <dbReference type="Proteomes" id="UP000225706"/>
    </source>
</evidence>
<comment type="subcellular location">
    <subcellularLocation>
        <location evidence="1">Golgi apparatus membrane</location>
        <topology evidence="1">Single-pass type II membrane protein</topology>
    </subcellularLocation>
</comment>
<evidence type="ECO:0000256" key="1">
    <source>
        <dbReference type="ARBA" id="ARBA00004323"/>
    </source>
</evidence>
<dbReference type="AlphaFoldDB" id="A0A2B4RLG6"/>
<sequence length="473" mass="55704">MITEYFENSGRKVLKRFRIADGWVWKDDIDYSGPVRNMMSTNVIDKPESNQSNDELPPSVAQDTGLDYGQGRYLELEGVEDYILWQKGYLEPTKKQVNRKIRNCKKAIQNVLFLKTHYTGSDVVANILNRFADLRSLRIALPSGGLSTFFWPSRLHWKYVDILLLDGTLPNILCKHARFNGDVMDEIMQPQTAFITILRDPVSHFEVTFRNLDFQEILEMEDQSYPFLKFLENPRKYIGRAIQRKSFKDSLNLIKNGMFFDLGLRTTDYHKPEMVRDAILDIDDKFTLVLIYEYLDESLVMLKRKLCWELDDVVYLKFHYQLHGESTHQNISGKITEQIYRWNNADTMLYQYFNDTLWNEIRLEGKEFYEEVRDFRTKHEEMERDCLGKSLNLENIQLNQAVPSLNRYLCEKMLYRDIEYLHYFRRKMKNNKRRTPTNSIGSANGTSAVLLQGSAVKTLAQRNETDTGLVSKR</sequence>
<comment type="caution">
    <text evidence="10">The sequence shown here is derived from an EMBL/GenBank/DDBJ whole genome shotgun (WGS) entry which is preliminary data.</text>
</comment>
<evidence type="ECO:0000256" key="6">
    <source>
        <dbReference type="ARBA" id="ARBA00022989"/>
    </source>
</evidence>
<comment type="similarity">
    <text evidence="2">Belongs to the galactose-3-O-sulfotransferase family.</text>
</comment>
<dbReference type="PANTHER" id="PTHR14647:SF85">
    <property type="entry name" value="GALACTOSYLCERAMIDE SULFOTRANSFERASE-LIKE"/>
    <property type="match status" value="1"/>
</dbReference>
<evidence type="ECO:0000256" key="4">
    <source>
        <dbReference type="ARBA" id="ARBA00022692"/>
    </source>
</evidence>
<keyword evidence="8" id="KW-0472">Membrane</keyword>
<dbReference type="Gene3D" id="3.40.50.300">
    <property type="entry name" value="P-loop containing nucleotide triphosphate hydrolases"/>
    <property type="match status" value="1"/>
</dbReference>
<evidence type="ECO:0000256" key="2">
    <source>
        <dbReference type="ARBA" id="ARBA00008124"/>
    </source>
</evidence>